<sequence length="246" mass="27065">MHVSEIESAFGSSWRRLEDRGEGWQLLDIGQPRPHQWPGVGMGPAGVARVTDGPVLAFWVSDTACAQISAAATHAEGWSYHLTKHRDGSCGYDHRFSTLRPDSRAGKRSPDLPVLVAAIADWACAAGLDASADRITDAVTGARLYRDLPHAVVSALGLPPGREVPRMFDHQEDDWCLAWHRGHKAGLRTSARWSTGSTVESDQQLPEDEDFLGFVDQVARSMYGGGFSRQELVEESSRLMARWSRT</sequence>
<protein>
    <submittedName>
        <fullName evidence="1">Uncharacterized protein</fullName>
    </submittedName>
</protein>
<reference evidence="1" key="1">
    <citation type="submission" date="2021-01" db="EMBL/GenBank/DDBJ databases">
        <title>Whole genome shotgun sequence of Virgisporangium aurantiacum NBRC 16421.</title>
        <authorList>
            <person name="Komaki H."/>
            <person name="Tamura T."/>
        </authorList>
    </citation>
    <scope>NUCLEOTIDE SEQUENCE</scope>
    <source>
        <strain evidence="1">NBRC 16421</strain>
    </source>
</reference>
<evidence type="ECO:0000313" key="2">
    <source>
        <dbReference type="Proteomes" id="UP000612585"/>
    </source>
</evidence>
<dbReference type="AlphaFoldDB" id="A0A8J3ZN51"/>
<accession>A0A8J3ZN51</accession>
<dbReference type="Proteomes" id="UP000612585">
    <property type="component" value="Unassembled WGS sequence"/>
</dbReference>
<gene>
    <name evidence="1" type="ORF">Vau01_125260</name>
</gene>
<organism evidence="1 2">
    <name type="scientific">Virgisporangium aurantiacum</name>
    <dbReference type="NCBI Taxonomy" id="175570"/>
    <lineage>
        <taxon>Bacteria</taxon>
        <taxon>Bacillati</taxon>
        <taxon>Actinomycetota</taxon>
        <taxon>Actinomycetes</taxon>
        <taxon>Micromonosporales</taxon>
        <taxon>Micromonosporaceae</taxon>
        <taxon>Virgisporangium</taxon>
    </lineage>
</organism>
<comment type="caution">
    <text evidence="1">The sequence shown here is derived from an EMBL/GenBank/DDBJ whole genome shotgun (WGS) entry which is preliminary data.</text>
</comment>
<name>A0A8J3ZN51_9ACTN</name>
<evidence type="ECO:0000313" key="1">
    <source>
        <dbReference type="EMBL" id="GIJ65010.1"/>
    </source>
</evidence>
<proteinExistence type="predicted"/>
<dbReference type="EMBL" id="BOPG01000148">
    <property type="protein sequence ID" value="GIJ65010.1"/>
    <property type="molecule type" value="Genomic_DNA"/>
</dbReference>
<keyword evidence="2" id="KW-1185">Reference proteome</keyword>